<gene>
    <name evidence="1" type="ORF">PoB_007176500</name>
</gene>
<dbReference type="AlphaFoldDB" id="A0AAV4DMW7"/>
<sequence length="164" mass="18383">MHRTVGLQQSKLKAIGLAERRNGRRAAKVEKLLRNVWIRTVGERKSNRAGAMECIRTATMETGIAANQTIDQATDKLTGTELQTPTEEMTNPTDTLDDLPNRRLLLTVINLQLILPWDQGASTNTHIELYSEIKRRWYSGERVRLEICRDPSVVGSSLTTGVLA</sequence>
<proteinExistence type="predicted"/>
<reference evidence="1 2" key="1">
    <citation type="journal article" date="2021" name="Elife">
        <title>Chloroplast acquisition without the gene transfer in kleptoplastic sea slugs, Plakobranchus ocellatus.</title>
        <authorList>
            <person name="Maeda T."/>
            <person name="Takahashi S."/>
            <person name="Yoshida T."/>
            <person name="Shimamura S."/>
            <person name="Takaki Y."/>
            <person name="Nagai Y."/>
            <person name="Toyoda A."/>
            <person name="Suzuki Y."/>
            <person name="Arimoto A."/>
            <person name="Ishii H."/>
            <person name="Satoh N."/>
            <person name="Nishiyama T."/>
            <person name="Hasebe M."/>
            <person name="Maruyama T."/>
            <person name="Minagawa J."/>
            <person name="Obokata J."/>
            <person name="Shigenobu S."/>
        </authorList>
    </citation>
    <scope>NUCLEOTIDE SEQUENCE [LARGE SCALE GENOMIC DNA]</scope>
</reference>
<accession>A0AAV4DMW7</accession>
<keyword evidence="2" id="KW-1185">Reference proteome</keyword>
<evidence type="ECO:0000313" key="2">
    <source>
        <dbReference type="Proteomes" id="UP000735302"/>
    </source>
</evidence>
<comment type="caution">
    <text evidence="1">The sequence shown here is derived from an EMBL/GenBank/DDBJ whole genome shotgun (WGS) entry which is preliminary data.</text>
</comment>
<protein>
    <submittedName>
        <fullName evidence="1">Uncharacterized protein</fullName>
    </submittedName>
</protein>
<evidence type="ECO:0000313" key="1">
    <source>
        <dbReference type="EMBL" id="GFO45260.1"/>
    </source>
</evidence>
<dbReference type="EMBL" id="BLXT01008026">
    <property type="protein sequence ID" value="GFO45260.1"/>
    <property type="molecule type" value="Genomic_DNA"/>
</dbReference>
<dbReference type="Proteomes" id="UP000735302">
    <property type="component" value="Unassembled WGS sequence"/>
</dbReference>
<name>A0AAV4DMW7_9GAST</name>
<organism evidence="1 2">
    <name type="scientific">Plakobranchus ocellatus</name>
    <dbReference type="NCBI Taxonomy" id="259542"/>
    <lineage>
        <taxon>Eukaryota</taxon>
        <taxon>Metazoa</taxon>
        <taxon>Spiralia</taxon>
        <taxon>Lophotrochozoa</taxon>
        <taxon>Mollusca</taxon>
        <taxon>Gastropoda</taxon>
        <taxon>Heterobranchia</taxon>
        <taxon>Euthyneura</taxon>
        <taxon>Panpulmonata</taxon>
        <taxon>Sacoglossa</taxon>
        <taxon>Placobranchoidea</taxon>
        <taxon>Plakobranchidae</taxon>
        <taxon>Plakobranchus</taxon>
    </lineage>
</organism>